<feature type="chain" id="PRO_5019538834" description="beta-galactosidase" evidence="10">
    <location>
        <begin position="34"/>
        <end position="729"/>
    </location>
</feature>
<dbReference type="Proteomes" id="UP000269669">
    <property type="component" value="Unassembled WGS sequence"/>
</dbReference>
<dbReference type="OrthoDB" id="9800974at2"/>
<evidence type="ECO:0000256" key="2">
    <source>
        <dbReference type="ARBA" id="ARBA00005940"/>
    </source>
</evidence>
<feature type="active site" description="Nucleophile" evidence="8">
    <location>
        <position position="350"/>
    </location>
</feature>
<feature type="domain" description="Beta-galactosidase trimerisation" evidence="12">
    <location>
        <begin position="441"/>
        <end position="657"/>
    </location>
</feature>
<dbReference type="EMBL" id="RSDW01000001">
    <property type="protein sequence ID" value="RSL14714.1"/>
    <property type="molecule type" value="Genomic_DNA"/>
</dbReference>
<evidence type="ECO:0000259" key="11">
    <source>
        <dbReference type="Pfam" id="PF02449"/>
    </source>
</evidence>
<comment type="catalytic activity">
    <reaction evidence="1">
        <text>Hydrolysis of terminal non-reducing beta-D-galactose residues in beta-D-galactosides.</text>
        <dbReference type="EC" id="3.2.1.23"/>
    </reaction>
</comment>
<keyword evidence="10" id="KW-0732">Signal</keyword>
<dbReference type="EC" id="3.2.1.23" evidence="3"/>
<comment type="caution">
    <text evidence="13">The sequence shown here is derived from an EMBL/GenBank/DDBJ whole genome shotgun (WGS) entry which is preliminary data.</text>
</comment>
<keyword evidence="14" id="KW-1185">Reference proteome</keyword>
<dbReference type="Pfam" id="PF02449">
    <property type="entry name" value="Glyco_hydro_42"/>
    <property type="match status" value="1"/>
</dbReference>
<sequence>MLKFRGSKTLNSRLQRALFVAVGTVVGISYAGAASDKAAPANTPSNIAPANAPFTNVLYGAAYYHEYMPYERLDKDVALMKEAGISVVRMGESTWSLWEPEDGKFEYAWMDRVVDAMGKAGIKVIMGTPTYSIPTWMYHAHPEVLARPIGGAETSYGMRQNMDTDSPAYRFYAQRLIRNMVEHYRDNPSVIGWQIDNETGAYGATNHDVFVGFTNHLKKKFGTTDALNKAWGMNYWGEDVNGWENLPTRDGTISTGYKLEWSRWSQMRVTDFLNWQAGIVREYRRPDQFVTQDFGGIGRRDVDEFQVAKSLDVVADNPYHGTQDHMDGAAQAFQGDLARSLKHANYLVTETNAQTIGWDSTIQYPPYDGQIRLDVYTHLSSGANMVEYWHWASIPSGQEVYWKGVLGHDLEPNRAYAEVSKTAHELNRIGTHLVNLKIANQVGILYSVDSANGLDFMPIVRQGNDPWPAAKTGPEYTSLINQLHRSLYELNVGTDFVFADDPDFSRYKVLIVPALYVADDALLQKISDFVKGGGRVLMTFKSGFTNENNAVRWVRAPGPLREAAGFSYQEFSNLEKPLALKDDPFHAGADNKVSYWAEFLIPEHAKALAYYDHPFFGRWPAITENQFGAGSLTYEGTFLTNALQKSVLLGVLKEAGLTGADQSLPASVRVKHGTNGMGKKVHYYLNYSSEEQPVSYAYGAGVDLISGAAIQPSATLQVKPWDVAIVEEK</sequence>
<dbReference type="InterPro" id="IPR003476">
    <property type="entry name" value="Glyco_hydro_42"/>
</dbReference>
<evidence type="ECO:0000256" key="3">
    <source>
        <dbReference type="ARBA" id="ARBA00012756"/>
    </source>
</evidence>
<dbReference type="CDD" id="cd03143">
    <property type="entry name" value="A4_beta-galactosidase_middle_domain"/>
    <property type="match status" value="1"/>
</dbReference>
<feature type="active site" description="Proton donor" evidence="8">
    <location>
        <position position="198"/>
    </location>
</feature>
<accession>A0A428MCY0</accession>
<keyword evidence="7" id="KW-0326">Glycosidase</keyword>
<dbReference type="InterPro" id="IPR029062">
    <property type="entry name" value="Class_I_gatase-like"/>
</dbReference>
<keyword evidence="4" id="KW-0479">Metal-binding</keyword>
<dbReference type="GO" id="GO:0004565">
    <property type="term" value="F:beta-galactosidase activity"/>
    <property type="evidence" value="ECO:0007669"/>
    <property type="project" value="UniProtKB-EC"/>
</dbReference>
<evidence type="ECO:0000256" key="4">
    <source>
        <dbReference type="ARBA" id="ARBA00022723"/>
    </source>
</evidence>
<dbReference type="InterPro" id="IPR017853">
    <property type="entry name" value="GH"/>
</dbReference>
<name>A0A428MCY0_9BACT</name>
<keyword evidence="5" id="KW-0378">Hydrolase</keyword>
<evidence type="ECO:0000256" key="9">
    <source>
        <dbReference type="PIRSR" id="PIRSR001084-2"/>
    </source>
</evidence>
<dbReference type="Gene3D" id="3.40.50.880">
    <property type="match status" value="1"/>
</dbReference>
<dbReference type="InterPro" id="IPR013738">
    <property type="entry name" value="Beta_galactosidase_Trimer"/>
</dbReference>
<dbReference type="PANTHER" id="PTHR36447">
    <property type="entry name" value="BETA-GALACTOSIDASE GANA"/>
    <property type="match status" value="1"/>
</dbReference>
<dbReference type="InterPro" id="IPR013529">
    <property type="entry name" value="Glyco_hydro_42_N"/>
</dbReference>
<dbReference type="GO" id="GO:0005975">
    <property type="term" value="P:carbohydrate metabolic process"/>
    <property type="evidence" value="ECO:0007669"/>
    <property type="project" value="InterPro"/>
</dbReference>
<dbReference type="AlphaFoldDB" id="A0A428MCY0"/>
<dbReference type="PIRSF" id="PIRSF001084">
    <property type="entry name" value="B-galactosidase"/>
    <property type="match status" value="1"/>
</dbReference>
<reference evidence="13 14" key="1">
    <citation type="submission" date="2018-12" db="EMBL/GenBank/DDBJ databases">
        <title>Sequencing of bacterial isolates from soil warming experiment in Harvard Forest, Massachusetts, USA.</title>
        <authorList>
            <person name="Deangelis K."/>
        </authorList>
    </citation>
    <scope>NUCLEOTIDE SEQUENCE [LARGE SCALE GENOMIC DNA]</scope>
    <source>
        <strain evidence="13 14">EB153</strain>
    </source>
</reference>
<evidence type="ECO:0000256" key="1">
    <source>
        <dbReference type="ARBA" id="ARBA00001412"/>
    </source>
</evidence>
<organism evidence="13 14">
    <name type="scientific">Edaphobacter aggregans</name>
    <dbReference type="NCBI Taxonomy" id="570835"/>
    <lineage>
        <taxon>Bacteria</taxon>
        <taxon>Pseudomonadati</taxon>
        <taxon>Acidobacteriota</taxon>
        <taxon>Terriglobia</taxon>
        <taxon>Terriglobales</taxon>
        <taxon>Acidobacteriaceae</taxon>
        <taxon>Edaphobacter</taxon>
    </lineage>
</organism>
<comment type="similarity">
    <text evidence="2">Belongs to the glycosyl hydrolase 42 family.</text>
</comment>
<evidence type="ECO:0000259" key="12">
    <source>
        <dbReference type="Pfam" id="PF08532"/>
    </source>
</evidence>
<evidence type="ECO:0000256" key="8">
    <source>
        <dbReference type="PIRSR" id="PIRSR001084-1"/>
    </source>
</evidence>
<feature type="domain" description="Glycoside hydrolase family 42 N-terminal" evidence="11">
    <location>
        <begin position="63"/>
        <end position="428"/>
    </location>
</feature>
<protein>
    <recommendedName>
        <fullName evidence="3">beta-galactosidase</fullName>
        <ecNumber evidence="3">3.2.1.23</ecNumber>
    </recommendedName>
</protein>
<dbReference type="Pfam" id="PF08532">
    <property type="entry name" value="Glyco_hydro_42M"/>
    <property type="match status" value="1"/>
</dbReference>
<feature type="binding site" evidence="9">
    <location>
        <position position="159"/>
    </location>
    <ligand>
        <name>substrate</name>
    </ligand>
</feature>
<proteinExistence type="inferred from homology"/>
<evidence type="ECO:0000313" key="14">
    <source>
        <dbReference type="Proteomes" id="UP000269669"/>
    </source>
</evidence>
<dbReference type="SUPFAM" id="SSF51445">
    <property type="entry name" value="(Trans)glycosidases"/>
    <property type="match status" value="1"/>
</dbReference>
<dbReference type="GO" id="GO:0046872">
    <property type="term" value="F:metal ion binding"/>
    <property type="evidence" value="ECO:0007669"/>
    <property type="project" value="UniProtKB-KW"/>
</dbReference>
<dbReference type="GO" id="GO:0009341">
    <property type="term" value="C:beta-galactosidase complex"/>
    <property type="evidence" value="ECO:0007669"/>
    <property type="project" value="InterPro"/>
</dbReference>
<dbReference type="PANTHER" id="PTHR36447:SF2">
    <property type="entry name" value="BETA-GALACTOSIDASE YESZ"/>
    <property type="match status" value="1"/>
</dbReference>
<feature type="binding site" evidence="9">
    <location>
        <position position="358"/>
    </location>
    <ligand>
        <name>substrate</name>
    </ligand>
</feature>
<feature type="signal peptide" evidence="10">
    <location>
        <begin position="1"/>
        <end position="33"/>
    </location>
</feature>
<dbReference type="SUPFAM" id="SSF52317">
    <property type="entry name" value="Class I glutamine amidotransferase-like"/>
    <property type="match status" value="1"/>
</dbReference>
<feature type="binding site" evidence="9">
    <location>
        <position position="197"/>
    </location>
    <ligand>
        <name>substrate</name>
    </ligand>
</feature>
<evidence type="ECO:0000256" key="6">
    <source>
        <dbReference type="ARBA" id="ARBA00022833"/>
    </source>
</evidence>
<dbReference type="Gene3D" id="3.20.20.80">
    <property type="entry name" value="Glycosidases"/>
    <property type="match status" value="1"/>
</dbReference>
<evidence type="ECO:0000313" key="13">
    <source>
        <dbReference type="EMBL" id="RSL14714.1"/>
    </source>
</evidence>
<keyword evidence="6" id="KW-0862">Zinc</keyword>
<evidence type="ECO:0000256" key="10">
    <source>
        <dbReference type="SAM" id="SignalP"/>
    </source>
</evidence>
<evidence type="ECO:0000256" key="7">
    <source>
        <dbReference type="ARBA" id="ARBA00023295"/>
    </source>
</evidence>
<evidence type="ECO:0000256" key="5">
    <source>
        <dbReference type="ARBA" id="ARBA00022801"/>
    </source>
</evidence>
<gene>
    <name evidence="13" type="ORF">EDE15_0179</name>
</gene>